<keyword evidence="1" id="KW-0812">Transmembrane</keyword>
<accession>A0ABD2WAL4</accession>
<reference evidence="2 3" key="1">
    <citation type="journal article" date="2024" name="bioRxiv">
        <title>A reference genome for Trichogramma kaykai: A tiny desert-dwelling parasitoid wasp with competing sex-ratio distorters.</title>
        <authorList>
            <person name="Culotta J."/>
            <person name="Lindsey A.R."/>
        </authorList>
    </citation>
    <scope>NUCLEOTIDE SEQUENCE [LARGE SCALE GENOMIC DNA]</scope>
    <source>
        <strain evidence="2 3">KSX58</strain>
    </source>
</reference>
<feature type="transmembrane region" description="Helical" evidence="1">
    <location>
        <begin position="106"/>
        <end position="128"/>
    </location>
</feature>
<comment type="caution">
    <text evidence="2">The sequence shown here is derived from an EMBL/GenBank/DDBJ whole genome shotgun (WGS) entry which is preliminary data.</text>
</comment>
<organism evidence="2 3">
    <name type="scientific">Trichogramma kaykai</name>
    <dbReference type="NCBI Taxonomy" id="54128"/>
    <lineage>
        <taxon>Eukaryota</taxon>
        <taxon>Metazoa</taxon>
        <taxon>Ecdysozoa</taxon>
        <taxon>Arthropoda</taxon>
        <taxon>Hexapoda</taxon>
        <taxon>Insecta</taxon>
        <taxon>Pterygota</taxon>
        <taxon>Neoptera</taxon>
        <taxon>Endopterygota</taxon>
        <taxon>Hymenoptera</taxon>
        <taxon>Apocrita</taxon>
        <taxon>Proctotrupomorpha</taxon>
        <taxon>Chalcidoidea</taxon>
        <taxon>Trichogrammatidae</taxon>
        <taxon>Trichogramma</taxon>
    </lineage>
</organism>
<dbReference type="EMBL" id="JBJJXI010000121">
    <property type="protein sequence ID" value="KAL3390125.1"/>
    <property type="molecule type" value="Genomic_DNA"/>
</dbReference>
<evidence type="ECO:0000256" key="1">
    <source>
        <dbReference type="SAM" id="Phobius"/>
    </source>
</evidence>
<name>A0ABD2WAL4_9HYME</name>
<proteinExistence type="predicted"/>
<dbReference type="AlphaFoldDB" id="A0ABD2WAL4"/>
<protein>
    <submittedName>
        <fullName evidence="2">Uncharacterized protein</fullName>
    </submittedName>
</protein>
<keyword evidence="1" id="KW-0472">Membrane</keyword>
<evidence type="ECO:0000313" key="3">
    <source>
        <dbReference type="Proteomes" id="UP001627154"/>
    </source>
</evidence>
<keyword evidence="3" id="KW-1185">Reference proteome</keyword>
<evidence type="ECO:0000313" key="2">
    <source>
        <dbReference type="EMBL" id="KAL3390125.1"/>
    </source>
</evidence>
<sequence length="138" mass="16096">MQQVISQTPQQCFNIAKHDSCIYDNKRWQRVTVTDLPPPTPSPIKDSGAVLLPQRKQFARSSSSSSSHTYCNTYIYVYFARTHDTFTLVHEPRATYIHYYNKRARAYVLMLYVCIFVVFLLLLSHMFAQNYTSFAHDS</sequence>
<gene>
    <name evidence="2" type="ORF">TKK_014939</name>
</gene>
<dbReference type="Proteomes" id="UP001627154">
    <property type="component" value="Unassembled WGS sequence"/>
</dbReference>
<keyword evidence="1" id="KW-1133">Transmembrane helix</keyword>